<keyword evidence="3 4" id="KW-0418">Kinase</keyword>
<dbReference type="EMBL" id="CP012752">
    <property type="protein sequence ID" value="ALG13391.1"/>
    <property type="molecule type" value="Genomic_DNA"/>
</dbReference>
<protein>
    <submittedName>
        <fullName evidence="5">Glycerate kinase</fullName>
    </submittedName>
</protein>
<reference evidence="5 6" key="1">
    <citation type="submission" date="2015-07" db="EMBL/GenBank/DDBJ databases">
        <title>Genome sequencing of Kibdelosporangium phytohabitans.</title>
        <authorList>
            <person name="Qin S."/>
            <person name="Xing K."/>
        </authorList>
    </citation>
    <scope>NUCLEOTIDE SEQUENCE [LARGE SCALE GENOMIC DNA]</scope>
    <source>
        <strain evidence="5 6">KLBMP1111</strain>
    </source>
</reference>
<name>A0A0N7F568_9PSEU</name>
<dbReference type="RefSeq" id="WP_054295280.1">
    <property type="nucleotide sequence ID" value="NZ_CP012752.1"/>
</dbReference>
<dbReference type="GO" id="GO:0031388">
    <property type="term" value="P:organic acid phosphorylation"/>
    <property type="evidence" value="ECO:0007669"/>
    <property type="project" value="UniProtKB-UniRule"/>
</dbReference>
<dbReference type="KEGG" id="kphy:AOZ06_46860"/>
<dbReference type="Gene3D" id="3.40.50.10350">
    <property type="entry name" value="Glycerate kinase, domain 1"/>
    <property type="match status" value="1"/>
</dbReference>
<evidence type="ECO:0000256" key="3">
    <source>
        <dbReference type="ARBA" id="ARBA00022777"/>
    </source>
</evidence>
<dbReference type="Gene3D" id="3.90.1510.10">
    <property type="entry name" value="Glycerate kinase, domain 2"/>
    <property type="match status" value="1"/>
</dbReference>
<dbReference type="STRING" id="860235.AOZ06_46860"/>
<dbReference type="InterPro" id="IPR018197">
    <property type="entry name" value="Glycerate_kinase_RE-like"/>
</dbReference>
<evidence type="ECO:0000313" key="6">
    <source>
        <dbReference type="Proteomes" id="UP000063699"/>
    </source>
</evidence>
<sequence>MTILIAPDKFKGSLTAAQVADHLAAVFGRDRSVTLPVADGGDGTLDAAVSAGFHRVPVTAEDPIGREVETAYAEQDGVAVVEMADISGLNRLENLAPRTATSYGTGQLIAAALDAGHRKIIIGLGGSACTDGGAGLVQALGGKLHGVSGRGGAALRTLTGVDLSDLHPRLAAAEILVASDVDNPLLGPRGAAAVFGPQKGANPQDVQDLEAGLAAWHNAVEAATGRDVAGAPGAGAAGGVGYATLSVLNGQFRPGIDLVLDLIGFDSLLAGAELVITGEGSLDEQTLSGKAPAGVAARAVRAGIPVVAVAGRCLLTPDQVRAAGFAAAYALMDLEPDPRLSMANAGPLLETVARTIAADHLG</sequence>
<dbReference type="OrthoDB" id="9774290at2"/>
<dbReference type="PANTHER" id="PTHR21599:SF0">
    <property type="entry name" value="GLYCERATE KINASE"/>
    <property type="match status" value="1"/>
</dbReference>
<evidence type="ECO:0000256" key="1">
    <source>
        <dbReference type="ARBA" id="ARBA00006284"/>
    </source>
</evidence>
<proteinExistence type="inferred from homology"/>
<comment type="similarity">
    <text evidence="1 4">Belongs to the glycerate kinase type-1 family.</text>
</comment>
<dbReference type="InterPro" id="IPR004381">
    <property type="entry name" value="Glycerate_kinase"/>
</dbReference>
<dbReference type="InterPro" id="IPR018193">
    <property type="entry name" value="Glyc_kinase_flavodox-like_fold"/>
</dbReference>
<dbReference type="InterPro" id="IPR036129">
    <property type="entry name" value="Glycerate_kinase_sf"/>
</dbReference>
<dbReference type="Pfam" id="PF02595">
    <property type="entry name" value="Gly_kinase"/>
    <property type="match status" value="1"/>
</dbReference>
<dbReference type="NCBIfam" id="TIGR00045">
    <property type="entry name" value="glycerate kinase"/>
    <property type="match status" value="1"/>
</dbReference>
<dbReference type="PIRSF" id="PIRSF006078">
    <property type="entry name" value="GlxK"/>
    <property type="match status" value="1"/>
</dbReference>
<gene>
    <name evidence="5" type="ORF">AOZ06_46860</name>
</gene>
<dbReference type="PANTHER" id="PTHR21599">
    <property type="entry name" value="GLYCERATE KINASE"/>
    <property type="match status" value="1"/>
</dbReference>
<keyword evidence="6" id="KW-1185">Reference proteome</keyword>
<evidence type="ECO:0000256" key="2">
    <source>
        <dbReference type="ARBA" id="ARBA00022679"/>
    </source>
</evidence>
<dbReference type="GO" id="GO:0008887">
    <property type="term" value="F:glycerate kinase activity"/>
    <property type="evidence" value="ECO:0007669"/>
    <property type="project" value="UniProtKB-UniRule"/>
</dbReference>
<accession>A0A0N7F568</accession>
<dbReference type="SUPFAM" id="SSF110738">
    <property type="entry name" value="Glycerate kinase I"/>
    <property type="match status" value="1"/>
</dbReference>
<organism evidence="5 6">
    <name type="scientific">Kibdelosporangium phytohabitans</name>
    <dbReference type="NCBI Taxonomy" id="860235"/>
    <lineage>
        <taxon>Bacteria</taxon>
        <taxon>Bacillati</taxon>
        <taxon>Actinomycetota</taxon>
        <taxon>Actinomycetes</taxon>
        <taxon>Pseudonocardiales</taxon>
        <taxon>Pseudonocardiaceae</taxon>
        <taxon>Kibdelosporangium</taxon>
    </lineage>
</organism>
<dbReference type="Proteomes" id="UP000063699">
    <property type="component" value="Chromosome"/>
</dbReference>
<evidence type="ECO:0000313" key="5">
    <source>
        <dbReference type="EMBL" id="ALG13391.1"/>
    </source>
</evidence>
<keyword evidence="2 4" id="KW-0808">Transferase</keyword>
<dbReference type="AlphaFoldDB" id="A0A0N7F568"/>
<evidence type="ECO:0000256" key="4">
    <source>
        <dbReference type="PIRNR" id="PIRNR006078"/>
    </source>
</evidence>